<evidence type="ECO:0000259" key="9">
    <source>
        <dbReference type="PROSITE" id="PS50928"/>
    </source>
</evidence>
<proteinExistence type="inferred from homology"/>
<feature type="transmembrane region" description="Helical" evidence="7">
    <location>
        <begin position="166"/>
        <end position="185"/>
    </location>
</feature>
<evidence type="ECO:0000256" key="6">
    <source>
        <dbReference type="ARBA" id="ARBA00023136"/>
    </source>
</evidence>
<evidence type="ECO:0000256" key="7">
    <source>
        <dbReference type="RuleBase" id="RU363032"/>
    </source>
</evidence>
<evidence type="ECO:0000256" key="2">
    <source>
        <dbReference type="ARBA" id="ARBA00022448"/>
    </source>
</evidence>
<dbReference type="GO" id="GO:0055085">
    <property type="term" value="P:transmembrane transport"/>
    <property type="evidence" value="ECO:0007669"/>
    <property type="project" value="InterPro"/>
</dbReference>
<keyword evidence="2 7" id="KW-0813">Transport</keyword>
<dbReference type="CDD" id="cd06261">
    <property type="entry name" value="TM_PBP2"/>
    <property type="match status" value="1"/>
</dbReference>
<feature type="domain" description="ABC transmembrane type-1" evidence="9">
    <location>
        <begin position="100"/>
        <end position="280"/>
    </location>
</feature>
<keyword evidence="5 7" id="KW-1133">Transmembrane helix</keyword>
<dbReference type="PANTHER" id="PTHR30151:SF20">
    <property type="entry name" value="ABC TRANSPORTER PERMEASE PROTEIN HI_0355-RELATED"/>
    <property type="match status" value="1"/>
</dbReference>
<accession>A0A3S4RTS3</accession>
<evidence type="ECO:0000256" key="5">
    <source>
        <dbReference type="ARBA" id="ARBA00022989"/>
    </source>
</evidence>
<dbReference type="PANTHER" id="PTHR30151">
    <property type="entry name" value="ALKANE SULFONATE ABC TRANSPORTER-RELATED, MEMBRANE SUBUNIT"/>
    <property type="match status" value="1"/>
</dbReference>
<reference evidence="10 11" key="1">
    <citation type="submission" date="2018-12" db="EMBL/GenBank/DDBJ databases">
        <authorList>
            <consortium name="Pathogen Informatics"/>
        </authorList>
    </citation>
    <scope>NUCLEOTIDE SEQUENCE [LARGE SCALE GENOMIC DNA]</scope>
    <source>
        <strain evidence="10 11">NCTC10485</strain>
    </source>
</reference>
<keyword evidence="6 7" id="KW-0472">Membrane</keyword>
<keyword evidence="11" id="KW-1185">Reference proteome</keyword>
<evidence type="ECO:0000256" key="3">
    <source>
        <dbReference type="ARBA" id="ARBA00022475"/>
    </source>
</evidence>
<dbReference type="AlphaFoldDB" id="A0A3S4RTS3"/>
<feature type="transmembrane region" description="Helical" evidence="7">
    <location>
        <begin position="219"/>
        <end position="240"/>
    </location>
</feature>
<gene>
    <name evidence="10" type="primary">ssuC_4</name>
    <name evidence="10" type="ORF">NCTC10485_02952</name>
</gene>
<dbReference type="SUPFAM" id="SSF161098">
    <property type="entry name" value="MetI-like"/>
    <property type="match status" value="1"/>
</dbReference>
<name>A0A3S4RTS3_MYCCI</name>
<evidence type="ECO:0000256" key="1">
    <source>
        <dbReference type="ARBA" id="ARBA00004651"/>
    </source>
</evidence>
<organism evidence="10 11">
    <name type="scientific">Mycolicibacterium chitae</name>
    <name type="common">Mycobacterium chitae</name>
    <dbReference type="NCBI Taxonomy" id="1792"/>
    <lineage>
        <taxon>Bacteria</taxon>
        <taxon>Bacillati</taxon>
        <taxon>Actinomycetota</taxon>
        <taxon>Actinomycetes</taxon>
        <taxon>Mycobacteriales</taxon>
        <taxon>Mycobacteriaceae</taxon>
        <taxon>Mycolicibacterium</taxon>
    </lineage>
</organism>
<keyword evidence="4 7" id="KW-0812">Transmembrane</keyword>
<feature type="region of interest" description="Disordered" evidence="8">
    <location>
        <begin position="18"/>
        <end position="39"/>
    </location>
</feature>
<dbReference type="GO" id="GO:0005886">
    <property type="term" value="C:plasma membrane"/>
    <property type="evidence" value="ECO:0007669"/>
    <property type="project" value="UniProtKB-SubCell"/>
</dbReference>
<dbReference type="Pfam" id="PF00528">
    <property type="entry name" value="BPD_transp_1"/>
    <property type="match status" value="1"/>
</dbReference>
<dbReference type="PROSITE" id="PS50928">
    <property type="entry name" value="ABC_TM1"/>
    <property type="match status" value="1"/>
</dbReference>
<comment type="subcellular location">
    <subcellularLocation>
        <location evidence="1 7">Cell membrane</location>
        <topology evidence="1 7">Multi-pass membrane protein</topology>
    </subcellularLocation>
</comment>
<keyword evidence="3" id="KW-1003">Cell membrane</keyword>
<dbReference type="InterPro" id="IPR000515">
    <property type="entry name" value="MetI-like"/>
</dbReference>
<protein>
    <submittedName>
        <fullName evidence="10">Binding-protein-dependent transport system inner membrane protein</fullName>
    </submittedName>
</protein>
<sequence length="302" mass="32064">MFDPCNCDLEDIPMAATTSARARKPDAGSASTRTRPPARKIFSPRSTAASVWRPLALVVALLAGWWAVTAADLVAPYILPSPADTWSAAADNAAYLVQHTWVTTWETLVGFVIATVLGVLMAVVMVYSANLEKTVYPLILFAQVIPKIAVAPLFIVWLGFGPSPKILVAVLMAFFPIVISGLAGMRSVDPEILELTSTMGASRFKTFAKIRLPASLPQLMSGLKVAATLAVTGAVVGEFVGANEGLGYVILQANGNIDTAMLFAALIIMSALGIVLFAIIEIAEKLLIPWHSSRRVVNSATA</sequence>
<evidence type="ECO:0000256" key="8">
    <source>
        <dbReference type="SAM" id="MobiDB-lite"/>
    </source>
</evidence>
<evidence type="ECO:0000256" key="4">
    <source>
        <dbReference type="ARBA" id="ARBA00022692"/>
    </source>
</evidence>
<evidence type="ECO:0000313" key="10">
    <source>
        <dbReference type="EMBL" id="VEG48652.1"/>
    </source>
</evidence>
<feature type="transmembrane region" description="Helical" evidence="7">
    <location>
        <begin position="55"/>
        <end position="79"/>
    </location>
</feature>
<feature type="transmembrane region" description="Helical" evidence="7">
    <location>
        <begin position="108"/>
        <end position="127"/>
    </location>
</feature>
<dbReference type="Gene3D" id="1.10.3720.10">
    <property type="entry name" value="MetI-like"/>
    <property type="match status" value="1"/>
</dbReference>
<feature type="transmembrane region" description="Helical" evidence="7">
    <location>
        <begin position="139"/>
        <end position="160"/>
    </location>
</feature>
<feature type="transmembrane region" description="Helical" evidence="7">
    <location>
        <begin position="260"/>
        <end position="280"/>
    </location>
</feature>
<dbReference type="EMBL" id="LR134355">
    <property type="protein sequence ID" value="VEG48652.1"/>
    <property type="molecule type" value="Genomic_DNA"/>
</dbReference>
<comment type="similarity">
    <text evidence="7">Belongs to the binding-protein-dependent transport system permease family.</text>
</comment>
<evidence type="ECO:0000313" key="11">
    <source>
        <dbReference type="Proteomes" id="UP000282551"/>
    </source>
</evidence>
<dbReference type="InterPro" id="IPR035906">
    <property type="entry name" value="MetI-like_sf"/>
</dbReference>
<dbReference type="Proteomes" id="UP000282551">
    <property type="component" value="Chromosome"/>
</dbReference>